<reference evidence="1" key="1">
    <citation type="submission" date="2020-12" db="EMBL/GenBank/DDBJ databases">
        <title>Bacterial novel species Mucilaginibacter sp. SD-g isolated from soil.</title>
        <authorList>
            <person name="Jung H.-Y."/>
        </authorList>
    </citation>
    <scope>NUCLEOTIDE SEQUENCE</scope>
    <source>
        <strain evidence="1">SD-g</strain>
    </source>
</reference>
<evidence type="ECO:0000313" key="2">
    <source>
        <dbReference type="Proteomes" id="UP000613193"/>
    </source>
</evidence>
<comment type="caution">
    <text evidence="1">The sequence shown here is derived from an EMBL/GenBank/DDBJ whole genome shotgun (WGS) entry which is preliminary data.</text>
</comment>
<dbReference type="Proteomes" id="UP000613193">
    <property type="component" value="Unassembled WGS sequence"/>
</dbReference>
<accession>A0A934PQM4</accession>
<dbReference type="EMBL" id="JAEHFW010000001">
    <property type="protein sequence ID" value="MBK0378964.1"/>
    <property type="molecule type" value="Genomic_DNA"/>
</dbReference>
<protein>
    <submittedName>
        <fullName evidence="1">Uncharacterized protein</fullName>
    </submittedName>
</protein>
<evidence type="ECO:0000313" key="1">
    <source>
        <dbReference type="EMBL" id="MBK0378964.1"/>
    </source>
</evidence>
<sequence>MSTTAQQKPKPVQLKVVRVNKERQTNTSNSLSVSKVFTISFSHLKKAYRAKVLKVIYSNTESIYKIALTSSINNGSQVHWLQRQDGKWEIVLGNSLNKKLIEAITNAINCLE</sequence>
<name>A0A934PQM4_9SPHI</name>
<keyword evidence="2" id="KW-1185">Reference proteome</keyword>
<gene>
    <name evidence="1" type="ORF">I5M19_06580</name>
</gene>
<proteinExistence type="predicted"/>
<dbReference type="AlphaFoldDB" id="A0A934PQM4"/>
<organism evidence="1 2">
    <name type="scientific">Mucilaginibacter segetis</name>
    <dbReference type="NCBI Taxonomy" id="2793071"/>
    <lineage>
        <taxon>Bacteria</taxon>
        <taxon>Pseudomonadati</taxon>
        <taxon>Bacteroidota</taxon>
        <taxon>Sphingobacteriia</taxon>
        <taxon>Sphingobacteriales</taxon>
        <taxon>Sphingobacteriaceae</taxon>
        <taxon>Mucilaginibacter</taxon>
    </lineage>
</organism>
<dbReference type="RefSeq" id="WP_200065409.1">
    <property type="nucleotide sequence ID" value="NZ_JAEHFW010000001.1"/>
</dbReference>